<organism evidence="2 3">
    <name type="scientific">Cupriavidus metallidurans</name>
    <dbReference type="NCBI Taxonomy" id="119219"/>
    <lineage>
        <taxon>Bacteria</taxon>
        <taxon>Pseudomonadati</taxon>
        <taxon>Pseudomonadota</taxon>
        <taxon>Betaproteobacteria</taxon>
        <taxon>Burkholderiales</taxon>
        <taxon>Burkholderiaceae</taxon>
        <taxon>Cupriavidus</taxon>
    </lineage>
</organism>
<dbReference type="OrthoDB" id="8970609at2"/>
<dbReference type="EMBL" id="CP037901">
    <property type="protein sequence ID" value="QBP11936.1"/>
    <property type="molecule type" value="Genomic_DNA"/>
</dbReference>
<proteinExistence type="predicted"/>
<protein>
    <recommendedName>
        <fullName evidence="4">Lipoprotein</fullName>
    </recommendedName>
</protein>
<name>A0A482IVF4_9BURK</name>
<accession>A0A482IVF4</accession>
<evidence type="ECO:0008006" key="4">
    <source>
        <dbReference type="Google" id="ProtNLM"/>
    </source>
</evidence>
<evidence type="ECO:0000313" key="2">
    <source>
        <dbReference type="EMBL" id="QBP11936.1"/>
    </source>
</evidence>
<sequence>MPAPPRRSPGRTGMIAAAAIALTTACVNLEAGTMQRIFDSWKGAPVEQAKAQWGPPQTVQAAPDGTAYVWTDEMPTARPPGSGPRDAQLEPPPTVAYCQRKLIAGADGKISRGEWSGSACCAQTLIGQCAGLARKPSATSNS</sequence>
<dbReference type="AlphaFoldDB" id="A0A482IVF4"/>
<gene>
    <name evidence="2" type="ORF">DDF84_019255</name>
</gene>
<dbReference type="Proteomes" id="UP000253772">
    <property type="component" value="Chromosome c2"/>
</dbReference>
<feature type="region of interest" description="Disordered" evidence="1">
    <location>
        <begin position="71"/>
        <end position="92"/>
    </location>
</feature>
<evidence type="ECO:0000313" key="3">
    <source>
        <dbReference type="Proteomes" id="UP000253772"/>
    </source>
</evidence>
<reference evidence="2 3" key="1">
    <citation type="submission" date="2019-03" db="EMBL/GenBank/DDBJ databases">
        <title>Comparative insights into the high quality Complete genome sequence of highly metal resistant Cupriavidus metallidurans strain BS1 isolated from a gold-copper mine.</title>
        <authorList>
            <person name="Mazhar H.S."/>
            <person name="Rensing C."/>
        </authorList>
    </citation>
    <scope>NUCLEOTIDE SEQUENCE [LARGE SCALE GENOMIC DNA]</scope>
    <source>
        <strain evidence="2 3">BS1</strain>
    </source>
</reference>
<evidence type="ECO:0000256" key="1">
    <source>
        <dbReference type="SAM" id="MobiDB-lite"/>
    </source>
</evidence>
<dbReference type="RefSeq" id="WP_024568958.1">
    <property type="nucleotide sequence ID" value="NZ_CP037901.1"/>
</dbReference>
<dbReference type="PROSITE" id="PS51257">
    <property type="entry name" value="PROKAR_LIPOPROTEIN"/>
    <property type="match status" value="1"/>
</dbReference>